<dbReference type="PANTHER" id="PTHR11614">
    <property type="entry name" value="PHOSPHOLIPASE-RELATED"/>
    <property type="match status" value="1"/>
</dbReference>
<keyword evidence="3" id="KW-1185">Reference proteome</keyword>
<dbReference type="Gene3D" id="3.40.50.1820">
    <property type="entry name" value="alpha/beta hydrolase"/>
    <property type="match status" value="2"/>
</dbReference>
<dbReference type="EMBL" id="LK022887">
    <property type="protein sequence ID" value="VTZ66752.1"/>
    <property type="molecule type" value="Genomic_DNA"/>
</dbReference>
<evidence type="ECO:0000259" key="1">
    <source>
        <dbReference type="Pfam" id="PF12146"/>
    </source>
</evidence>
<accession>A0A4V0K1P4</accession>
<dbReference type="Pfam" id="PF12146">
    <property type="entry name" value="Hydrolase_4"/>
    <property type="match status" value="1"/>
</dbReference>
<dbReference type="VEuPathDB" id="PlasmoDB:PCHAS_1041500"/>
<dbReference type="InterPro" id="IPR022742">
    <property type="entry name" value="Hydrolase_4"/>
</dbReference>
<proteinExistence type="predicted"/>
<dbReference type="KEGG" id="pcb:PCHAS_1041500"/>
<evidence type="ECO:0000313" key="2">
    <source>
        <dbReference type="EMBL" id="VTZ66752.1"/>
    </source>
</evidence>
<dbReference type="InterPro" id="IPR051044">
    <property type="entry name" value="MAG_DAG_Lipase"/>
</dbReference>
<dbReference type="NCBIfam" id="TIGR01607">
    <property type="entry name" value="PST-A"/>
    <property type="match status" value="1"/>
</dbReference>
<evidence type="ECO:0000313" key="3">
    <source>
        <dbReference type="Proteomes" id="UP000071118"/>
    </source>
</evidence>
<dbReference type="GeneID" id="27794874"/>
<dbReference type="SUPFAM" id="SSF53474">
    <property type="entry name" value="alpha/beta-Hydrolases"/>
    <property type="match status" value="1"/>
</dbReference>
<dbReference type="OrthoDB" id="2498029at2759"/>
<name>A0A4V0K1P4_PLACU</name>
<gene>
    <name evidence="2" type="ORF">PCHAS_1041500</name>
</gene>
<protein>
    <submittedName>
        <fullName evidence="2">Lysophospholipase, putative</fullName>
    </submittedName>
</protein>
<sequence length="485" mass="55991">MIIEGIELDDNILRENRSQIAGKPKEGWLFNKNGLLLKTYRWIVNSPIGIVLLLHGFQGDTQVTFMTERVQLTYAKDRIIVFDKALTYKYSWIEKFNQDGYSVYGIDYQGHGGSQSSDELRDNVNCFDDIVNDVIQYMNQIQDEISNENQTDDESHDIVTKEKRLPMYIIGHSMGGNIALRILQLLGKEKEDRIKAKNSNKNKKSKNMLCNFNGINKTDNDVDDMNNANDYDSDNSGASASTMANGSSCANDKDERCYNYLGNLNIKGCVSLAGMIRINVPLDSGNKSFKYFYLPIINIASRIAPHAGLMVKFRNYKPPKFSINVFRNNEGIYDYVVNLKCVYELIKATVTLDSDINYMPKDIPFLIVHSKDDSACSYEWASSFYNKAKVDKKEFYPLDNMDHVITTTPGYEDVLKKVADWISDLRMNDKDEIKDEIKHEIKDEIKHEIKHEIKDEIKHEIKDEIKHKIRHKIRHEIEEKKENEI</sequence>
<dbReference type="RefSeq" id="XP_016655687.1">
    <property type="nucleotide sequence ID" value="XM_016798486.1"/>
</dbReference>
<dbReference type="AlphaFoldDB" id="A0A4V0K1P4"/>
<dbReference type="InterPro" id="IPR029058">
    <property type="entry name" value="AB_hydrolase_fold"/>
</dbReference>
<dbReference type="InterPro" id="IPR006494">
    <property type="entry name" value="PST_A"/>
</dbReference>
<reference evidence="2 3" key="1">
    <citation type="journal article" date="2014" name="BMC Biol.">
        <title>A comprehensive evaluation of rodent malaria parasite genomes and gene expression.</title>
        <authorList>
            <person name="Otto T.D."/>
            <person name="Bohme U."/>
            <person name="Jackson A.P."/>
            <person name="Hunt M."/>
            <person name="Franke-Fayard B."/>
            <person name="Hoeijmakers W.A."/>
            <person name="Religa A.A."/>
            <person name="Robertson L."/>
            <person name="Sanders M."/>
            <person name="Ogun S.A."/>
            <person name="Cunningham D."/>
            <person name="Erhart A."/>
            <person name="Billker O."/>
            <person name="Khan S.M."/>
            <person name="Stunnenberg H.G."/>
            <person name="Langhorne J."/>
            <person name="Holder A.A."/>
            <person name="Waters A.P."/>
            <person name="Newbold C.I."/>
            <person name="Pain A."/>
            <person name="Berriman M."/>
            <person name="Janse C.J."/>
        </authorList>
    </citation>
    <scope>NUCLEOTIDE SEQUENCE [LARGE SCALE GENOMIC DNA]</scope>
    <source>
        <strain evidence="2 3">AS</strain>
    </source>
</reference>
<dbReference type="Proteomes" id="UP000071118">
    <property type="component" value="Chromosome 10"/>
</dbReference>
<feature type="domain" description="Serine aminopeptidase S33" evidence="1">
    <location>
        <begin position="92"/>
        <end position="184"/>
    </location>
</feature>
<organism evidence="2 3">
    <name type="scientific">Plasmodium chabaudi chabaudi</name>
    <dbReference type="NCBI Taxonomy" id="31271"/>
    <lineage>
        <taxon>Eukaryota</taxon>
        <taxon>Sar</taxon>
        <taxon>Alveolata</taxon>
        <taxon>Apicomplexa</taxon>
        <taxon>Aconoidasida</taxon>
        <taxon>Haemosporida</taxon>
        <taxon>Plasmodiidae</taxon>
        <taxon>Plasmodium</taxon>
        <taxon>Plasmodium (Vinckeia)</taxon>
    </lineage>
</organism>